<evidence type="ECO:0000256" key="1">
    <source>
        <dbReference type="SAM" id="MobiDB-lite"/>
    </source>
</evidence>
<dbReference type="OrthoDB" id="5570013at2759"/>
<organism evidence="3 4">
    <name type="scientific">Phanerochaete carnosa (strain HHB-10118-sp)</name>
    <name type="common">White-rot fungus</name>
    <name type="synonym">Peniophora carnosa</name>
    <dbReference type="NCBI Taxonomy" id="650164"/>
    <lineage>
        <taxon>Eukaryota</taxon>
        <taxon>Fungi</taxon>
        <taxon>Dikarya</taxon>
        <taxon>Basidiomycota</taxon>
        <taxon>Agaricomycotina</taxon>
        <taxon>Agaricomycetes</taxon>
        <taxon>Polyporales</taxon>
        <taxon>Phanerochaetaceae</taxon>
        <taxon>Phanerochaete</taxon>
    </lineage>
</organism>
<accession>K5VQ85</accession>
<sequence length="477" mass="52237">MILPEDRPESPSKQDPPVSAPATDAEHPPPAYPGHGASGSRVQAGPNETQPIVYVPVQVRRGEPAGQRFCKAFFVALLIYFLLAAVTSSIAGLGRSRHGWNRELIEDLDTARPTAKDGVALRCIKGPDAWPAGQEPMMTTFKLDRMSDVLYVFTRGKYLSGNVVITQDERIEDLDSVHVDVTPLHNTPDWLSAVSVCSLMRGPNERGIGIFSPTQWRSSKIPGLEFEVTIRLPRLPDEVLQVARLETNVPNFTQHIGDLNETVLFRDLELKSSNSHISSQSLNALVAQVITSNSHIVGQFQASESLGLRTTNGAINVTATLVHSNPEDMQGPVLKMKTSNAKIDSFVNLVSTLPPMYHGQGGDFTVEANTSNVRLSLDFPTAPVDSKLNLLARTSNAKAHVRLHPTYEGRFSLRTSNQVAFVDNRPITDPSGKNRSRSIALYNNKWAYAHGLAVWDGEYMGNVDVKTSNAPAELYLA</sequence>
<dbReference type="GeneID" id="18917627"/>
<evidence type="ECO:0000313" key="3">
    <source>
        <dbReference type="EMBL" id="EKM53643.1"/>
    </source>
</evidence>
<feature type="region of interest" description="Disordered" evidence="1">
    <location>
        <begin position="1"/>
        <end position="46"/>
    </location>
</feature>
<dbReference type="STRING" id="650164.K5VQ85"/>
<dbReference type="EMBL" id="JH930474">
    <property type="protein sequence ID" value="EKM53643.1"/>
    <property type="molecule type" value="Genomic_DNA"/>
</dbReference>
<feature type="transmembrane region" description="Helical" evidence="2">
    <location>
        <begin position="72"/>
        <end position="93"/>
    </location>
</feature>
<dbReference type="KEGG" id="pco:PHACADRAFT_260108"/>
<gene>
    <name evidence="3" type="ORF">PHACADRAFT_260108</name>
</gene>
<dbReference type="RefSeq" id="XP_007398327.1">
    <property type="nucleotide sequence ID" value="XM_007398265.1"/>
</dbReference>
<dbReference type="Proteomes" id="UP000008370">
    <property type="component" value="Unassembled WGS sequence"/>
</dbReference>
<dbReference type="AlphaFoldDB" id="K5VQ85"/>
<name>K5VQ85_PHACS</name>
<dbReference type="InParanoid" id="K5VQ85"/>
<dbReference type="HOGENOM" id="CLU_037980_2_0_1"/>
<feature type="compositionally biased region" description="Basic and acidic residues" evidence="1">
    <location>
        <begin position="1"/>
        <end position="12"/>
    </location>
</feature>
<proteinExistence type="predicted"/>
<evidence type="ECO:0000256" key="2">
    <source>
        <dbReference type="SAM" id="Phobius"/>
    </source>
</evidence>
<keyword evidence="2" id="KW-0812">Transmembrane</keyword>
<evidence type="ECO:0000313" key="4">
    <source>
        <dbReference type="Proteomes" id="UP000008370"/>
    </source>
</evidence>
<reference evidence="3 4" key="1">
    <citation type="journal article" date="2012" name="BMC Genomics">
        <title>Comparative genomics of the white-rot fungi, Phanerochaete carnosa and P. chrysosporium, to elucidate the genetic basis of the distinct wood types they colonize.</title>
        <authorList>
            <person name="Suzuki H."/>
            <person name="MacDonald J."/>
            <person name="Syed K."/>
            <person name="Salamov A."/>
            <person name="Hori C."/>
            <person name="Aerts A."/>
            <person name="Henrissat B."/>
            <person name="Wiebenga A."/>
            <person name="vanKuyk P.A."/>
            <person name="Barry K."/>
            <person name="Lindquist E."/>
            <person name="LaButti K."/>
            <person name="Lapidus A."/>
            <person name="Lucas S."/>
            <person name="Coutinho P."/>
            <person name="Gong Y."/>
            <person name="Samejima M."/>
            <person name="Mahadevan R."/>
            <person name="Abou-Zaid M."/>
            <person name="de Vries R.P."/>
            <person name="Igarashi K."/>
            <person name="Yadav J.S."/>
            <person name="Grigoriev I.V."/>
            <person name="Master E.R."/>
        </authorList>
    </citation>
    <scope>NUCLEOTIDE SEQUENCE [LARGE SCALE GENOMIC DNA]</scope>
    <source>
        <strain evidence="3 4">HHB-10118-sp</strain>
    </source>
</reference>
<keyword evidence="2" id="KW-1133">Transmembrane helix</keyword>
<protein>
    <submittedName>
        <fullName evidence="3">Uncharacterized protein</fullName>
    </submittedName>
</protein>
<keyword evidence="4" id="KW-1185">Reference proteome</keyword>
<keyword evidence="2" id="KW-0472">Membrane</keyword>